<comment type="subcellular location">
    <subcellularLocation>
        <location evidence="11">Cytoplasm</location>
    </subcellularLocation>
</comment>
<keyword evidence="5 11" id="KW-0285">Flavoprotein</keyword>
<protein>
    <recommendedName>
        <fullName evidence="4 11">tRNA uridine 5-carboxymethylaminomethyl modification enzyme MnmG</fullName>
    </recommendedName>
    <alternativeName>
        <fullName evidence="10 11">Glucose-inhibited division protein A</fullName>
    </alternativeName>
</protein>
<dbReference type="PRINTS" id="PR00411">
    <property type="entry name" value="PNDRDTASEI"/>
</dbReference>
<comment type="cofactor">
    <cofactor evidence="1 11">
        <name>FAD</name>
        <dbReference type="ChEBI" id="CHEBI:57692"/>
    </cofactor>
</comment>
<keyword evidence="8 11" id="KW-0520">NAD</keyword>
<evidence type="ECO:0000256" key="2">
    <source>
        <dbReference type="ARBA" id="ARBA00003717"/>
    </source>
</evidence>
<dbReference type="SUPFAM" id="SSF51905">
    <property type="entry name" value="FAD/NAD(P)-binding domain"/>
    <property type="match status" value="1"/>
</dbReference>
<dbReference type="AlphaFoldDB" id="A0A848ECB1"/>
<dbReference type="InterPro" id="IPR049312">
    <property type="entry name" value="GIDA_C_N"/>
</dbReference>
<dbReference type="Pfam" id="PF01134">
    <property type="entry name" value="GIDA"/>
    <property type="match status" value="1"/>
</dbReference>
<dbReference type="PANTHER" id="PTHR11806:SF0">
    <property type="entry name" value="PROTEIN MTO1 HOMOLOG, MITOCHONDRIAL"/>
    <property type="match status" value="1"/>
</dbReference>
<evidence type="ECO:0000256" key="3">
    <source>
        <dbReference type="ARBA" id="ARBA00007653"/>
    </source>
</evidence>
<evidence type="ECO:0000313" key="14">
    <source>
        <dbReference type="Proteomes" id="UP000548582"/>
    </source>
</evidence>
<comment type="caution">
    <text evidence="13">The sequence shown here is derived from an EMBL/GenBank/DDBJ whole genome shotgun (WGS) entry which is preliminary data.</text>
</comment>
<evidence type="ECO:0000256" key="11">
    <source>
        <dbReference type="HAMAP-Rule" id="MF_00129"/>
    </source>
</evidence>
<dbReference type="RefSeq" id="WP_170053190.1">
    <property type="nucleotide sequence ID" value="NZ_JABBKX010000002.1"/>
</dbReference>
<sequence length="622" mass="65823">MDENFDVIVIGGGHAGAEAAAAAARCGARTLLLTHKVETLGEMSCNPAIGGVGKGHLVREVDALDGIMARAADAAAIHVKMLNRSKGPAVRGPRVQADRALYRKAVRGLLEAQPGLTILAAAAEGLETAPDGGIAAVLTGDGRRFACGAVVVTTGTFLRGEIHIGEKRIPAGRVGDAPAIGLALAFERLGLPLARLKTGTPPRLDGRTIDWDALEAQPGDDDPEPMSWMTERITNRQVACGITATTPETHALIRANLHQSAVYGGRIQGVGPRYCPSIEDKVVRFAERERHQIFLEPEGLDDDTVYPNGISTSLPEDVQAAMIASIPGLGRACILRPGYAIEYDHVDPRALTPALEVRAVPRLFLAGQINGTTGYEEAAAQGLMAGLNAAARAGGAAPDRVLTRSEAYVGVLVDDLVLHGVSEPYRMLTARAEHRLVLRADNAGLRLTEKGIAWGCVGPERAARHRAFAAALTDALARARDDGATPSVLAAVGVAVNQDGRRRNVLEVLALPGADPARIDAAFPWLRDLAPALRAQLEAEALYAPYLRRQEAEMRLLEREERTRIPDDLDFTAVPGLSSEMRQRLTAARPATLGSAGRLPGVTPAAIAALAVALRREAVRST</sequence>
<evidence type="ECO:0000256" key="4">
    <source>
        <dbReference type="ARBA" id="ARBA00020461"/>
    </source>
</evidence>
<gene>
    <name evidence="11 13" type="primary">mnmG</name>
    <name evidence="11" type="synonym">gidA</name>
    <name evidence="13" type="ORF">GWK16_06770</name>
</gene>
<dbReference type="GO" id="GO:0005829">
    <property type="term" value="C:cytosol"/>
    <property type="evidence" value="ECO:0007669"/>
    <property type="project" value="TreeGrafter"/>
</dbReference>
<dbReference type="Pfam" id="PF21680">
    <property type="entry name" value="GIDA_C_1st"/>
    <property type="match status" value="1"/>
</dbReference>
<dbReference type="InterPro" id="IPR040131">
    <property type="entry name" value="MnmG_N"/>
</dbReference>
<dbReference type="Gene3D" id="1.10.150.570">
    <property type="entry name" value="GidA associated domain, C-terminal subdomain"/>
    <property type="match status" value="1"/>
</dbReference>
<organism evidence="13 14">
    <name type="scientific">Neoroseomonas marina</name>
    <dbReference type="NCBI Taxonomy" id="1232220"/>
    <lineage>
        <taxon>Bacteria</taxon>
        <taxon>Pseudomonadati</taxon>
        <taxon>Pseudomonadota</taxon>
        <taxon>Alphaproteobacteria</taxon>
        <taxon>Acetobacterales</taxon>
        <taxon>Acetobacteraceae</taxon>
        <taxon>Neoroseomonas</taxon>
    </lineage>
</organism>
<evidence type="ECO:0000256" key="9">
    <source>
        <dbReference type="ARBA" id="ARBA00025948"/>
    </source>
</evidence>
<keyword evidence="14" id="KW-1185">Reference proteome</keyword>
<keyword evidence="11" id="KW-0963">Cytoplasm</keyword>
<name>A0A848ECB1_9PROT</name>
<keyword evidence="6 11" id="KW-0819">tRNA processing</keyword>
<dbReference type="FunFam" id="1.10.150.570:FF:000001">
    <property type="entry name" value="tRNA uridine 5-carboxymethylaminomethyl modification enzyme MnmG"/>
    <property type="match status" value="1"/>
</dbReference>
<dbReference type="Pfam" id="PF13932">
    <property type="entry name" value="SAM_GIDA_C"/>
    <property type="match status" value="1"/>
</dbReference>
<dbReference type="PROSITE" id="PS01280">
    <property type="entry name" value="GIDA_1"/>
    <property type="match status" value="1"/>
</dbReference>
<evidence type="ECO:0000259" key="12">
    <source>
        <dbReference type="SMART" id="SM01228"/>
    </source>
</evidence>
<feature type="domain" description="tRNA uridine 5-carboxymethylaminomethyl modification enzyme C-terminal subdomain" evidence="12">
    <location>
        <begin position="541"/>
        <end position="612"/>
    </location>
</feature>
<dbReference type="InterPro" id="IPR004416">
    <property type="entry name" value="MnmG"/>
</dbReference>
<dbReference type="InterPro" id="IPR020595">
    <property type="entry name" value="MnmG-rel_CS"/>
</dbReference>
<comment type="function">
    <text evidence="2 11">NAD-binding protein involved in the addition of a carboxymethylaminomethyl (cmnm) group at the wobble position (U34) of certain tRNAs, forming tRNA-cmnm(5)s(2)U34.</text>
</comment>
<evidence type="ECO:0000256" key="1">
    <source>
        <dbReference type="ARBA" id="ARBA00001974"/>
    </source>
</evidence>
<dbReference type="GO" id="GO:0030488">
    <property type="term" value="P:tRNA methylation"/>
    <property type="evidence" value="ECO:0007669"/>
    <property type="project" value="TreeGrafter"/>
</dbReference>
<dbReference type="InterPro" id="IPR036188">
    <property type="entry name" value="FAD/NAD-bd_sf"/>
</dbReference>
<evidence type="ECO:0000256" key="7">
    <source>
        <dbReference type="ARBA" id="ARBA00022827"/>
    </source>
</evidence>
<dbReference type="NCBIfam" id="TIGR00136">
    <property type="entry name" value="mnmG_gidA"/>
    <property type="match status" value="1"/>
</dbReference>
<evidence type="ECO:0000256" key="8">
    <source>
        <dbReference type="ARBA" id="ARBA00023027"/>
    </source>
</evidence>
<keyword evidence="7 11" id="KW-0274">FAD</keyword>
<dbReference type="InterPro" id="IPR047001">
    <property type="entry name" value="MnmG_C_subdom"/>
</dbReference>
<dbReference type="Proteomes" id="UP000548582">
    <property type="component" value="Unassembled WGS sequence"/>
</dbReference>
<evidence type="ECO:0000256" key="10">
    <source>
        <dbReference type="ARBA" id="ARBA00031800"/>
    </source>
</evidence>
<dbReference type="EMBL" id="JABBKX010000002">
    <property type="protein sequence ID" value="NMJ40935.1"/>
    <property type="molecule type" value="Genomic_DNA"/>
</dbReference>
<dbReference type="InterPro" id="IPR002218">
    <property type="entry name" value="MnmG-rel"/>
</dbReference>
<dbReference type="InterPro" id="IPR026904">
    <property type="entry name" value="MnmG_C"/>
</dbReference>
<dbReference type="SMART" id="SM01228">
    <property type="entry name" value="GIDA_assoc_3"/>
    <property type="match status" value="1"/>
</dbReference>
<evidence type="ECO:0000256" key="5">
    <source>
        <dbReference type="ARBA" id="ARBA00022630"/>
    </source>
</evidence>
<dbReference type="GO" id="GO:0002098">
    <property type="term" value="P:tRNA wobble uridine modification"/>
    <property type="evidence" value="ECO:0007669"/>
    <property type="project" value="InterPro"/>
</dbReference>
<evidence type="ECO:0000313" key="13">
    <source>
        <dbReference type="EMBL" id="NMJ40935.1"/>
    </source>
</evidence>
<evidence type="ECO:0000256" key="6">
    <source>
        <dbReference type="ARBA" id="ARBA00022694"/>
    </source>
</evidence>
<dbReference type="HAMAP" id="MF_00129">
    <property type="entry name" value="MnmG_GidA"/>
    <property type="match status" value="1"/>
</dbReference>
<accession>A0A848ECB1</accession>
<comment type="similarity">
    <text evidence="3 11">Belongs to the MnmG family.</text>
</comment>
<comment type="subunit">
    <text evidence="9 11">Homodimer. Heterotetramer of two MnmE and two MnmG subunits.</text>
</comment>
<dbReference type="InterPro" id="IPR044920">
    <property type="entry name" value="MnmG_C_subdom_sf"/>
</dbReference>
<comment type="caution">
    <text evidence="11">Lacks conserved residue(s) required for the propagation of feature annotation.</text>
</comment>
<feature type="binding site" evidence="11">
    <location>
        <begin position="11"/>
        <end position="16"/>
    </location>
    <ligand>
        <name>FAD</name>
        <dbReference type="ChEBI" id="CHEBI:57692"/>
    </ligand>
</feature>
<dbReference type="PANTHER" id="PTHR11806">
    <property type="entry name" value="GLUCOSE INHIBITED DIVISION PROTEIN A"/>
    <property type="match status" value="1"/>
</dbReference>
<feature type="binding site" evidence="11">
    <location>
        <begin position="271"/>
        <end position="285"/>
    </location>
    <ligand>
        <name>NAD(+)</name>
        <dbReference type="ChEBI" id="CHEBI:57540"/>
    </ligand>
</feature>
<dbReference type="FunFam" id="3.50.50.60:FF:000002">
    <property type="entry name" value="tRNA uridine 5-carboxymethylaminomethyl modification enzyme MnmG"/>
    <property type="match status" value="1"/>
</dbReference>
<proteinExistence type="inferred from homology"/>
<dbReference type="GO" id="GO:0050660">
    <property type="term" value="F:flavin adenine dinucleotide binding"/>
    <property type="evidence" value="ECO:0007669"/>
    <property type="project" value="UniProtKB-UniRule"/>
</dbReference>
<dbReference type="FunFam" id="3.50.50.60:FF:000082">
    <property type="entry name" value="protein MTO1 homolog, mitochondrial isoform X1"/>
    <property type="match status" value="1"/>
</dbReference>
<dbReference type="PROSITE" id="PS01281">
    <property type="entry name" value="GIDA_2"/>
    <property type="match status" value="1"/>
</dbReference>
<dbReference type="Gene3D" id="3.50.50.60">
    <property type="entry name" value="FAD/NAD(P)-binding domain"/>
    <property type="match status" value="2"/>
</dbReference>
<reference evidence="13 14" key="1">
    <citation type="submission" date="2020-03" db="EMBL/GenBank/DDBJ databases">
        <authorList>
            <person name="Sun Q."/>
        </authorList>
    </citation>
    <scope>NUCLEOTIDE SEQUENCE [LARGE SCALE GENOMIC DNA]</scope>
    <source>
        <strain evidence="13 14">JC162</strain>
    </source>
</reference>